<dbReference type="Proteomes" id="UP000094336">
    <property type="component" value="Unassembled WGS sequence"/>
</dbReference>
<evidence type="ECO:0000256" key="1">
    <source>
        <dbReference type="SAM" id="MobiDB-lite"/>
    </source>
</evidence>
<reference evidence="3" key="1">
    <citation type="submission" date="2016-05" db="EMBL/GenBank/DDBJ databases">
        <title>Comparative genomics of biotechnologically important yeasts.</title>
        <authorList>
            <consortium name="DOE Joint Genome Institute"/>
            <person name="Riley R."/>
            <person name="Haridas S."/>
            <person name="Wolfe K.H."/>
            <person name="Lopes M.R."/>
            <person name="Hittinger C.T."/>
            <person name="Goker M."/>
            <person name="Salamov A."/>
            <person name="Wisecaver J."/>
            <person name="Long T.M."/>
            <person name="Aerts A.L."/>
            <person name="Barry K."/>
            <person name="Choi C."/>
            <person name="Clum A."/>
            <person name="Coughlan A.Y."/>
            <person name="Deshpande S."/>
            <person name="Douglass A.P."/>
            <person name="Hanson S.J."/>
            <person name="Klenk H.-P."/>
            <person name="Labutti K."/>
            <person name="Lapidus A."/>
            <person name="Lindquist E."/>
            <person name="Lipzen A."/>
            <person name="Meier-Kolthoff J.P."/>
            <person name="Ohm R.A."/>
            <person name="Otillar R.P."/>
            <person name="Pangilinan J."/>
            <person name="Peng Y."/>
            <person name="Rokas A."/>
            <person name="Rosa C.A."/>
            <person name="Scheuner C."/>
            <person name="Sibirny A.A."/>
            <person name="Slot J.C."/>
            <person name="Stielow J.B."/>
            <person name="Sun H."/>
            <person name="Kurtzman C.P."/>
            <person name="Blackwell M."/>
            <person name="Grigoriev I.V."/>
            <person name="Jeffries T.W."/>
        </authorList>
    </citation>
    <scope>NUCLEOTIDE SEQUENCE [LARGE SCALE GENOMIC DNA]</scope>
    <source>
        <strain evidence="3">NRRL Y-12698</strain>
    </source>
</reference>
<feature type="region of interest" description="Disordered" evidence="1">
    <location>
        <begin position="1"/>
        <end position="26"/>
    </location>
</feature>
<keyword evidence="3" id="KW-1185">Reference proteome</keyword>
<protein>
    <submittedName>
        <fullName evidence="2">Uncharacterized protein</fullName>
    </submittedName>
</protein>
<dbReference type="EMBL" id="KV454436">
    <property type="protein sequence ID" value="ODQ78254.1"/>
    <property type="molecule type" value="Genomic_DNA"/>
</dbReference>
<name>A0A1E3QLA9_9ASCO</name>
<dbReference type="OrthoDB" id="4096135at2759"/>
<gene>
    <name evidence="2" type="ORF">BABINDRAFT_89103</name>
</gene>
<sequence>MNFNNKNFTNYTNQPGESSMKRNKFDTDGELPTIPNFGSGTFLNVDETLNLFYNFPSEEDLNIMEDMIIIPDIITPTHTRKVHDNADHLINFKDESYDLSMFKAYPENATSILQSTAPDLNFLICNSQSTIHTARSLQHRAADRGGILQEADTPVDELCLEHVASTAPNTVNLSTVMDLSMHEATILNTHIPNIGRNILTDESLMVDCQTYTDQFPAPSFASYTNSNMMAATPIEFHHGQFKPHTSPKNRVRFQGADVGSVATVPCTFFHPVIWGVMEHEEASSTTTSSLPISEISFKISPDVQRRETSSTDTERSLSLGECMPHTIMIGEGSTGAWGNTQTLPLSKISLYDPDGVDITSSLPLIKAIGPRKFSKGAPQVAERVMDTVQAEWNACDDFDHFGITKIRTQNKKRRRKAVDQVKFRPVSIFTALGKKVDKKYEDVIPPTSCFGLLNMRQQRAWSRRCPIAMKQGSTKSTQG</sequence>
<dbReference type="GeneID" id="30150733"/>
<dbReference type="RefSeq" id="XP_018983582.1">
    <property type="nucleotide sequence ID" value="XM_019132880.1"/>
</dbReference>
<organism evidence="2 3">
    <name type="scientific">Babjeviella inositovora NRRL Y-12698</name>
    <dbReference type="NCBI Taxonomy" id="984486"/>
    <lineage>
        <taxon>Eukaryota</taxon>
        <taxon>Fungi</taxon>
        <taxon>Dikarya</taxon>
        <taxon>Ascomycota</taxon>
        <taxon>Saccharomycotina</taxon>
        <taxon>Pichiomycetes</taxon>
        <taxon>Serinales incertae sedis</taxon>
        <taxon>Babjeviella</taxon>
    </lineage>
</organism>
<evidence type="ECO:0000313" key="2">
    <source>
        <dbReference type="EMBL" id="ODQ78254.1"/>
    </source>
</evidence>
<evidence type="ECO:0000313" key="3">
    <source>
        <dbReference type="Proteomes" id="UP000094336"/>
    </source>
</evidence>
<proteinExistence type="predicted"/>
<dbReference type="AlphaFoldDB" id="A0A1E3QLA9"/>
<feature type="compositionally biased region" description="Low complexity" evidence="1">
    <location>
        <begin position="1"/>
        <end position="13"/>
    </location>
</feature>
<accession>A0A1E3QLA9</accession>